<evidence type="ECO:0000256" key="1">
    <source>
        <dbReference type="SAM" id="MobiDB-lite"/>
    </source>
</evidence>
<comment type="caution">
    <text evidence="2">The sequence shown here is derived from an EMBL/GenBank/DDBJ whole genome shotgun (WGS) entry which is preliminary data.</text>
</comment>
<dbReference type="RefSeq" id="XP_011133538.1">
    <property type="nucleotide sequence ID" value="XM_011135236.1"/>
</dbReference>
<evidence type="ECO:0000313" key="2">
    <source>
        <dbReference type="EMBL" id="EZG43207.1"/>
    </source>
</evidence>
<evidence type="ECO:0000313" key="3">
    <source>
        <dbReference type="Proteomes" id="UP000019763"/>
    </source>
</evidence>
<gene>
    <name evidence="2" type="ORF">GNI_182670</name>
</gene>
<dbReference type="AlphaFoldDB" id="A0A023AX85"/>
<organism evidence="2 3">
    <name type="scientific">Gregarina niphandrodes</name>
    <name type="common">Septate eugregarine</name>
    <dbReference type="NCBI Taxonomy" id="110365"/>
    <lineage>
        <taxon>Eukaryota</taxon>
        <taxon>Sar</taxon>
        <taxon>Alveolata</taxon>
        <taxon>Apicomplexa</taxon>
        <taxon>Conoidasida</taxon>
        <taxon>Gregarinasina</taxon>
        <taxon>Eugregarinorida</taxon>
        <taxon>Gregarinidae</taxon>
        <taxon>Gregarina</taxon>
    </lineage>
</organism>
<keyword evidence="3" id="KW-1185">Reference proteome</keyword>
<dbReference type="EMBL" id="AFNH02001382">
    <property type="protein sequence ID" value="EZG43207.1"/>
    <property type="molecule type" value="Genomic_DNA"/>
</dbReference>
<protein>
    <submittedName>
        <fullName evidence="2">Uncharacterized protein</fullName>
    </submittedName>
</protein>
<proteinExistence type="predicted"/>
<accession>A0A023AX85</accession>
<dbReference type="VEuPathDB" id="CryptoDB:GNI_182670"/>
<sequence length="515" mass="57133">MRGSTASETCVEQLALALANKFYDCGSSHCPTLDEPRGIAAMHCENIVPDDTQPNSRWFQLRLDETRRMSYGLFLTVAVQALQKAGGQPLVSKEQLQFVSSGKVETGIASPGPYLEALAKLENAPYLLEIPRQITRWEYNPNTPEMVSLAQRALLDLASTCGLSEVPEAAGCIRLLEQPAESLHKLRVDFFRAYLEYHEPQHPVLLAAESMIDRVRRKNSFDAHWTGLCSPPLDYRGGQIVFVPPPKRPGKTPCDQCSAPPPVSFAAFVGHLQPTPDVCTGYWETEADAAASAVRAAAREQGAKTAQLPWAATWKPWAEYAGIFGGLIKGEWKNVAAPQLQVCSAIDGRIHQHRVISLRRLLENCRPSREVIDTLQKDVEKHLKRAACIATKRRNHEANHEANHEVNHEVNHEANPDTEDDLCKTDSKQDLESCSKAGSEQVTSGWYVGSIDQVYLTLEFNPKLPPGFNLDFDSLPSGTKSKLSPLLTPVCLLAGSDEEAQQKQREFFEDLRNQC</sequence>
<reference evidence="2" key="1">
    <citation type="submission" date="2013-12" db="EMBL/GenBank/DDBJ databases">
        <authorList>
            <person name="Omoto C.K."/>
            <person name="Sibley D."/>
            <person name="Venepally P."/>
            <person name="Hadjithomas M."/>
            <person name="Karamycheva S."/>
            <person name="Brunk B."/>
            <person name="Roos D."/>
            <person name="Caler E."/>
            <person name="Lorenzi H."/>
        </authorList>
    </citation>
    <scope>NUCLEOTIDE SEQUENCE</scope>
</reference>
<dbReference type="Proteomes" id="UP000019763">
    <property type="component" value="Unassembled WGS sequence"/>
</dbReference>
<feature type="region of interest" description="Disordered" evidence="1">
    <location>
        <begin position="399"/>
        <end position="422"/>
    </location>
</feature>
<name>A0A023AX85_GRENI</name>
<dbReference type="GeneID" id="22916110"/>